<evidence type="ECO:0000313" key="4">
    <source>
        <dbReference type="Proteomes" id="UP001465755"/>
    </source>
</evidence>
<dbReference type="InterPro" id="IPR057765">
    <property type="entry name" value="MS1-like_ubiquitin"/>
</dbReference>
<feature type="region of interest" description="Disordered" evidence="1">
    <location>
        <begin position="227"/>
        <end position="315"/>
    </location>
</feature>
<feature type="compositionally biased region" description="Low complexity" evidence="1">
    <location>
        <begin position="289"/>
        <end position="298"/>
    </location>
</feature>
<feature type="domain" description="PHD finger protein MALE STERILITY 1-like ubiquitin-like" evidence="2">
    <location>
        <begin position="643"/>
        <end position="690"/>
    </location>
</feature>
<evidence type="ECO:0000313" key="3">
    <source>
        <dbReference type="EMBL" id="KAK9799749.1"/>
    </source>
</evidence>
<keyword evidence="4" id="KW-1185">Reference proteome</keyword>
<evidence type="ECO:0000259" key="2">
    <source>
        <dbReference type="Pfam" id="PF25565"/>
    </source>
</evidence>
<dbReference type="AlphaFoldDB" id="A0AAW1NUL9"/>
<evidence type="ECO:0000256" key="1">
    <source>
        <dbReference type="SAM" id="MobiDB-lite"/>
    </source>
</evidence>
<organism evidence="3 4">
    <name type="scientific">Symbiochloris irregularis</name>
    <dbReference type="NCBI Taxonomy" id="706552"/>
    <lineage>
        <taxon>Eukaryota</taxon>
        <taxon>Viridiplantae</taxon>
        <taxon>Chlorophyta</taxon>
        <taxon>core chlorophytes</taxon>
        <taxon>Trebouxiophyceae</taxon>
        <taxon>Trebouxiales</taxon>
        <taxon>Trebouxiaceae</taxon>
        <taxon>Symbiochloris</taxon>
    </lineage>
</organism>
<dbReference type="Pfam" id="PF25565">
    <property type="entry name" value="Ubiquitin_At1g33420"/>
    <property type="match status" value="1"/>
</dbReference>
<reference evidence="3 4" key="1">
    <citation type="journal article" date="2024" name="Nat. Commun.">
        <title>Phylogenomics reveals the evolutionary origins of lichenization in chlorophyte algae.</title>
        <authorList>
            <person name="Puginier C."/>
            <person name="Libourel C."/>
            <person name="Otte J."/>
            <person name="Skaloud P."/>
            <person name="Haon M."/>
            <person name="Grisel S."/>
            <person name="Petersen M."/>
            <person name="Berrin J.G."/>
            <person name="Delaux P.M."/>
            <person name="Dal Grande F."/>
            <person name="Keller J."/>
        </authorList>
    </citation>
    <scope>NUCLEOTIDE SEQUENCE [LARGE SCALE GENOMIC DNA]</scope>
    <source>
        <strain evidence="3 4">SAG 2036</strain>
    </source>
</reference>
<feature type="compositionally biased region" description="Polar residues" evidence="1">
    <location>
        <begin position="227"/>
        <end position="236"/>
    </location>
</feature>
<comment type="caution">
    <text evidence="3">The sequence shown here is derived from an EMBL/GenBank/DDBJ whole genome shotgun (WGS) entry which is preliminary data.</text>
</comment>
<feature type="region of interest" description="Disordered" evidence="1">
    <location>
        <begin position="591"/>
        <end position="646"/>
    </location>
</feature>
<sequence>MFADAVKAPWPTDWAEPFRGPFRTNIRSLLHQHGTPVELGLSGLRSWKVHLDRAGPTAVLHVFEELLKEQTDPCCDPCRIIGWQHHPPSADSFTSPNLLLESHSHLLHGVIHMNGFGHLLRINGLEGGSPQLTGSQLMQMWDMICSWLRARCISVEDVSNKAGIDLRVLHPIAHGQTWYARRYTAETAKQAQGSSQRVTTLSALLRLMLGAVKSREAASQYVVQAARSQRNAETGQKGTGQLPAKAGKPPLMKRKAPEGGLPAHPSKRTRATAPGKPSAPAAVRPPPAARATPVRPARQSGLRTQDAAVGSVKAKDGSLDNIPAKMRFPVLPRDALEPAHQRTAPVQLSLALESIAVPAKDSQLALNALLQALQVHEGKWVRLALLKHQLSSRIAPALLLDTVLQLAVNSLAGSAAILSGVHDSLKIRYYLLDPKPAGTHNFAEITTAGARQSPDVKQRQQLSSQKAAIQDHQWRRQHLDPMGKAFEAANAVYRSTCYRCDTSASQGTQEETEPSGSGASAIALCTAPAATSATASPEAWLWLPVPLPEEHVPLGFMQAVQTLLDTRHFVKDHASTPHDPGVSHVHATVENPRRGSNANTNDAATVPAGLPATQAGEQGMPAPATGNSAAGASGQGVRPRAQDVRPPSELVLLSPRATTRQVLVATSAAFQEMYPIFAQFQASKVEGLAPQDNRGRLPTGIQKRQLSGSGEVLTLGVLK</sequence>
<proteinExistence type="predicted"/>
<feature type="compositionally biased region" description="Polar residues" evidence="1">
    <location>
        <begin position="594"/>
        <end position="603"/>
    </location>
</feature>
<name>A0AAW1NUL9_9CHLO</name>
<dbReference type="PANTHER" id="PTHR46201">
    <property type="entry name" value="PHD FINGER PROTEIN MALE MEIOCYTE DEATH 1-RELATED"/>
    <property type="match status" value="1"/>
</dbReference>
<gene>
    <name evidence="3" type="ORF">WJX73_009158</name>
</gene>
<dbReference type="EMBL" id="JALJOQ010000088">
    <property type="protein sequence ID" value="KAK9799749.1"/>
    <property type="molecule type" value="Genomic_DNA"/>
</dbReference>
<accession>A0AAW1NUL9</accession>
<dbReference type="Proteomes" id="UP001465755">
    <property type="component" value="Unassembled WGS sequence"/>
</dbReference>
<dbReference type="PANTHER" id="PTHR46201:SF9">
    <property type="entry name" value="PHD FINGER PROTEIN MALE MEIOCYTE DEATH 1"/>
    <property type="match status" value="1"/>
</dbReference>
<protein>
    <recommendedName>
        <fullName evidence="2">PHD finger protein MALE STERILITY 1-like ubiquitin-like domain-containing protein</fullName>
    </recommendedName>
</protein>